<reference evidence="2" key="1">
    <citation type="submission" date="2020-01" db="EMBL/GenBank/DDBJ databases">
        <title>Insect and environment-associated Actinomycetes.</title>
        <authorList>
            <person name="Currrie C."/>
            <person name="Chevrette M."/>
            <person name="Carlson C."/>
            <person name="Stubbendieck R."/>
            <person name="Wendt-Pienkowski E."/>
        </authorList>
    </citation>
    <scope>NUCLEOTIDE SEQUENCE</scope>
    <source>
        <strain evidence="2">SID12501</strain>
    </source>
</reference>
<name>A0A6B3C1D1_9ACTN</name>
<evidence type="ECO:0000313" key="2">
    <source>
        <dbReference type="EMBL" id="NEC90511.1"/>
    </source>
</evidence>
<organism evidence="2">
    <name type="scientific">Streptomyces sp. SID12501</name>
    <dbReference type="NCBI Taxonomy" id="2706042"/>
    <lineage>
        <taxon>Bacteria</taxon>
        <taxon>Bacillati</taxon>
        <taxon>Actinomycetota</taxon>
        <taxon>Actinomycetes</taxon>
        <taxon>Kitasatosporales</taxon>
        <taxon>Streptomycetaceae</taxon>
        <taxon>Streptomyces</taxon>
    </lineage>
</organism>
<dbReference type="AlphaFoldDB" id="A0A6B3C1D1"/>
<sequence>MSTHRNAPDGAWFKSSYSDETGGTCVEVAHLTPTHTRIAVRDSKHPQGPALLLPPEAFVALLDHVRS</sequence>
<protein>
    <submittedName>
        <fullName evidence="2">DUF397 domain-containing protein</fullName>
    </submittedName>
</protein>
<comment type="caution">
    <text evidence="2">The sequence shown here is derived from an EMBL/GenBank/DDBJ whole genome shotgun (WGS) entry which is preliminary data.</text>
</comment>
<evidence type="ECO:0000259" key="1">
    <source>
        <dbReference type="Pfam" id="PF04149"/>
    </source>
</evidence>
<feature type="domain" description="DUF397" evidence="1">
    <location>
        <begin position="11"/>
        <end position="66"/>
    </location>
</feature>
<dbReference type="InterPro" id="IPR007278">
    <property type="entry name" value="DUF397"/>
</dbReference>
<dbReference type="Pfam" id="PF04149">
    <property type="entry name" value="DUF397"/>
    <property type="match status" value="1"/>
</dbReference>
<dbReference type="RefSeq" id="WP_164320405.1">
    <property type="nucleotide sequence ID" value="NZ_JAAGLU010000032.1"/>
</dbReference>
<proteinExistence type="predicted"/>
<accession>A0A6B3C1D1</accession>
<gene>
    <name evidence="2" type="ORF">G3I71_32995</name>
</gene>
<dbReference type="EMBL" id="JAAGLU010000032">
    <property type="protein sequence ID" value="NEC90511.1"/>
    <property type="molecule type" value="Genomic_DNA"/>
</dbReference>